<protein>
    <submittedName>
        <fullName evidence="2">Uncharacterized protein</fullName>
    </submittedName>
</protein>
<dbReference type="RefSeq" id="WP_183204461.1">
    <property type="nucleotide sequence ID" value="NZ_BAAAER010000009.1"/>
</dbReference>
<gene>
    <name evidence="2" type="ORF">GGR12_002229</name>
</gene>
<reference evidence="2 3" key="1">
    <citation type="submission" date="2020-08" db="EMBL/GenBank/DDBJ databases">
        <title>Genomic Encyclopedia of Type Strains, Phase IV (KMG-IV): sequencing the most valuable type-strain genomes for metagenomic binning, comparative biology and taxonomic classification.</title>
        <authorList>
            <person name="Goeker M."/>
        </authorList>
    </citation>
    <scope>NUCLEOTIDE SEQUENCE [LARGE SCALE GENOMIC DNA]</scope>
    <source>
        <strain evidence="2 3">DSM 23960</strain>
    </source>
</reference>
<comment type="caution">
    <text evidence="2">The sequence shown here is derived from an EMBL/GenBank/DDBJ whole genome shotgun (WGS) entry which is preliminary data.</text>
</comment>
<evidence type="ECO:0000256" key="1">
    <source>
        <dbReference type="SAM" id="SignalP"/>
    </source>
</evidence>
<name>A0A7W6JDY1_9CAUL</name>
<sequence length="163" mass="17091">MVGKRRATIVAIVALLLGSGPVTASTPTLLWQDARQVAVLCLVADTRLVNPRELQADLCRRVVADASRDAPLPVIEIAHGDPQVIDAHTVALLVHASVQEGPLVAFTIRPFRATVEQTAQLFSAAPRAAPLSGDALDAAIDASLSEILPWRADAAPSGAQPLD</sequence>
<keyword evidence="3" id="KW-1185">Reference proteome</keyword>
<keyword evidence="1" id="KW-0732">Signal</keyword>
<organism evidence="2 3">
    <name type="scientific">Brevundimonas lenta</name>
    <dbReference type="NCBI Taxonomy" id="424796"/>
    <lineage>
        <taxon>Bacteria</taxon>
        <taxon>Pseudomonadati</taxon>
        <taxon>Pseudomonadota</taxon>
        <taxon>Alphaproteobacteria</taxon>
        <taxon>Caulobacterales</taxon>
        <taxon>Caulobacteraceae</taxon>
        <taxon>Brevundimonas</taxon>
    </lineage>
</organism>
<evidence type="ECO:0000313" key="3">
    <source>
        <dbReference type="Proteomes" id="UP000529946"/>
    </source>
</evidence>
<dbReference type="Proteomes" id="UP000529946">
    <property type="component" value="Unassembled WGS sequence"/>
</dbReference>
<feature type="signal peptide" evidence="1">
    <location>
        <begin position="1"/>
        <end position="24"/>
    </location>
</feature>
<evidence type="ECO:0000313" key="2">
    <source>
        <dbReference type="EMBL" id="MBB4083363.1"/>
    </source>
</evidence>
<proteinExistence type="predicted"/>
<dbReference type="AlphaFoldDB" id="A0A7W6JDY1"/>
<dbReference type="EMBL" id="JACIDM010000002">
    <property type="protein sequence ID" value="MBB4083363.1"/>
    <property type="molecule type" value="Genomic_DNA"/>
</dbReference>
<accession>A0A7W6JDY1</accession>
<feature type="chain" id="PRO_5031457610" evidence="1">
    <location>
        <begin position="25"/>
        <end position="163"/>
    </location>
</feature>